<dbReference type="GO" id="GO:0016020">
    <property type="term" value="C:membrane"/>
    <property type="evidence" value="ECO:0007669"/>
    <property type="project" value="UniProtKB-SubCell"/>
</dbReference>
<reference evidence="8 9" key="1">
    <citation type="submission" date="2015-05" db="EMBL/GenBank/DDBJ databases">
        <authorList>
            <person name="Wang D.B."/>
            <person name="Wang M."/>
        </authorList>
    </citation>
    <scope>NUCLEOTIDE SEQUENCE [LARGE SCALE GENOMIC DNA]</scope>
    <source>
        <strain evidence="8">VL1</strain>
    </source>
</reference>
<feature type="transmembrane region" description="Helical" evidence="7">
    <location>
        <begin position="258"/>
        <end position="287"/>
    </location>
</feature>
<evidence type="ECO:0000313" key="9">
    <source>
        <dbReference type="Proteomes" id="UP000044602"/>
    </source>
</evidence>
<comment type="caution">
    <text evidence="7">Lacks conserved residue(s) required for the propagation of feature annotation.</text>
</comment>
<dbReference type="Gene3D" id="1.20.1250.20">
    <property type="entry name" value="MFS general substrate transporter like domains"/>
    <property type="match status" value="1"/>
</dbReference>
<feature type="transmembrane region" description="Helical" evidence="7">
    <location>
        <begin position="399"/>
        <end position="419"/>
    </location>
</feature>
<evidence type="ECO:0000256" key="7">
    <source>
        <dbReference type="RuleBase" id="RU365065"/>
    </source>
</evidence>
<feature type="transmembrane region" description="Helical" evidence="7">
    <location>
        <begin position="82"/>
        <end position="98"/>
    </location>
</feature>
<feature type="transmembrane region" description="Helical" evidence="7">
    <location>
        <begin position="234"/>
        <end position="252"/>
    </location>
</feature>
<feature type="transmembrane region" description="Helical" evidence="7">
    <location>
        <begin position="299"/>
        <end position="320"/>
    </location>
</feature>
<gene>
    <name evidence="8" type="ORF">BN1708_011284</name>
</gene>
<feature type="transmembrane region" description="Helical" evidence="7">
    <location>
        <begin position="20"/>
        <end position="37"/>
    </location>
</feature>
<comment type="similarity">
    <text evidence="2 7">Belongs to the ferroportin (FP) (TC 2.A.100) family. SLC40A subfamily.</text>
</comment>
<evidence type="ECO:0000256" key="6">
    <source>
        <dbReference type="ARBA" id="ARBA00023136"/>
    </source>
</evidence>
<comment type="function">
    <text evidence="7">May be involved in iron transport and iron homeostasis.</text>
</comment>
<keyword evidence="9" id="KW-1185">Reference proteome</keyword>
<comment type="subcellular location">
    <subcellularLocation>
        <location evidence="1 7">Membrane</location>
        <topology evidence="1 7">Multi-pass membrane protein</topology>
    </subcellularLocation>
</comment>
<dbReference type="AlphaFoldDB" id="A0A0G4KYN1"/>
<evidence type="ECO:0000256" key="1">
    <source>
        <dbReference type="ARBA" id="ARBA00004141"/>
    </source>
</evidence>
<keyword evidence="7" id="KW-0406">Ion transport</keyword>
<feature type="non-terminal residue" evidence="8">
    <location>
        <position position="1"/>
    </location>
</feature>
<keyword evidence="6 7" id="KW-0472">Membrane</keyword>
<feature type="transmembrane region" description="Helical" evidence="7">
    <location>
        <begin position="58"/>
        <end position="76"/>
    </location>
</feature>
<keyword evidence="4 7" id="KW-0812">Transmembrane</keyword>
<sequence length="457" mass="50013">FGAVIYLATIFPDTLMPMSVYAFIRGLSAIVFAPAIGQFIDTGNRLRVVRISIVFQRIAVAISCAAFYVLVLGLPLGRAGEAGVLVILSLFACVEKICSIMNTVAVEKDWVVVVADGDQDGMMQMNSQMRRIDLFCKLLGPLFIAMVEGVSVQLALVVNFAMNIASVVAEYYAIARVYNDVPALQEPKQAPGEESTIAESSGDSQTRLGSVLGYLRRMAKQSFADFSLYFRHRAFLPSIAGAFLYLTVLNFAGQMITYLLYTGFTATIISLARTLGVAFEVLATWVAPWLMGRIGPVRAGLWMSIAQVTMLVAGFAVFWVSEAERPLLSTAGLVGGTILSRLGLRGFDMCTQIIVQEDVEPESRGVFSTVEAAWQNAFELLSYIATIIFFRPEQFKWPSLISVAAVASASATYTVFVYIRRGHLLHLDALAGLLGSRKAKQRQRERALGRIMARSDL</sequence>
<dbReference type="EMBL" id="CVQH01006002">
    <property type="protein sequence ID" value="CRK14879.1"/>
    <property type="molecule type" value="Genomic_DNA"/>
</dbReference>
<accession>A0A0G4KYN1</accession>
<dbReference type="SUPFAM" id="SSF103473">
    <property type="entry name" value="MFS general substrate transporter"/>
    <property type="match status" value="1"/>
</dbReference>
<dbReference type="InterPro" id="IPR009716">
    <property type="entry name" value="Ferroportin-1"/>
</dbReference>
<organism evidence="8 9">
    <name type="scientific">Verticillium longisporum</name>
    <name type="common">Verticillium dahliae var. longisporum</name>
    <dbReference type="NCBI Taxonomy" id="100787"/>
    <lineage>
        <taxon>Eukaryota</taxon>
        <taxon>Fungi</taxon>
        <taxon>Dikarya</taxon>
        <taxon>Ascomycota</taxon>
        <taxon>Pezizomycotina</taxon>
        <taxon>Sordariomycetes</taxon>
        <taxon>Hypocreomycetidae</taxon>
        <taxon>Glomerellales</taxon>
        <taxon>Plectosphaerellaceae</taxon>
        <taxon>Verticillium</taxon>
    </lineage>
</organism>
<dbReference type="Proteomes" id="UP000044602">
    <property type="component" value="Unassembled WGS sequence"/>
</dbReference>
<keyword evidence="3 7" id="KW-0813">Transport</keyword>
<evidence type="ECO:0000256" key="5">
    <source>
        <dbReference type="ARBA" id="ARBA00022989"/>
    </source>
</evidence>
<dbReference type="GO" id="GO:0005381">
    <property type="term" value="F:iron ion transmembrane transporter activity"/>
    <property type="evidence" value="ECO:0007669"/>
    <property type="project" value="UniProtKB-UniRule"/>
</dbReference>
<dbReference type="InterPro" id="IPR036259">
    <property type="entry name" value="MFS_trans_sf"/>
</dbReference>
<protein>
    <recommendedName>
        <fullName evidence="7">Solute carrier family 40 member</fullName>
    </recommendedName>
</protein>
<keyword evidence="5 7" id="KW-1133">Transmembrane helix</keyword>
<feature type="transmembrane region" description="Helical" evidence="7">
    <location>
        <begin position="132"/>
        <end position="150"/>
    </location>
</feature>
<dbReference type="PANTHER" id="PTHR11660">
    <property type="entry name" value="SOLUTE CARRIER FAMILY 40 MEMBER"/>
    <property type="match status" value="1"/>
</dbReference>
<evidence type="ECO:0000313" key="8">
    <source>
        <dbReference type="EMBL" id="CRK14879.1"/>
    </source>
</evidence>
<evidence type="ECO:0000256" key="4">
    <source>
        <dbReference type="ARBA" id="ARBA00022692"/>
    </source>
</evidence>
<proteinExistence type="inferred from homology"/>
<dbReference type="PANTHER" id="PTHR11660:SF57">
    <property type="entry name" value="SOLUTE CARRIER FAMILY 40 MEMBER"/>
    <property type="match status" value="1"/>
</dbReference>
<name>A0A0G4KYN1_VERLO</name>
<evidence type="ECO:0000256" key="2">
    <source>
        <dbReference type="ARBA" id="ARBA00006279"/>
    </source>
</evidence>
<evidence type="ECO:0000256" key="3">
    <source>
        <dbReference type="ARBA" id="ARBA00022448"/>
    </source>
</evidence>
<dbReference type="STRING" id="100787.A0A0G4KYN1"/>
<dbReference type="Pfam" id="PF06963">
    <property type="entry name" value="FPN1"/>
    <property type="match status" value="1"/>
</dbReference>